<reference evidence="1" key="1">
    <citation type="submission" date="2023-03" db="EMBL/GenBank/DDBJ databases">
        <title>Amycolatopsis taiwanensis NBRC 103393.</title>
        <authorList>
            <person name="Ichikawa N."/>
            <person name="Sato H."/>
            <person name="Tonouchi N."/>
        </authorList>
    </citation>
    <scope>NUCLEOTIDE SEQUENCE</scope>
    <source>
        <strain evidence="1">NBRC 103393</strain>
    </source>
</reference>
<evidence type="ECO:0000313" key="2">
    <source>
        <dbReference type="Proteomes" id="UP001165136"/>
    </source>
</evidence>
<protein>
    <submittedName>
        <fullName evidence="1">Uncharacterized protein</fullName>
    </submittedName>
</protein>
<evidence type="ECO:0000313" key="1">
    <source>
        <dbReference type="EMBL" id="GLY71114.1"/>
    </source>
</evidence>
<dbReference type="AlphaFoldDB" id="A0A9W6R8P7"/>
<dbReference type="Proteomes" id="UP001165136">
    <property type="component" value="Unassembled WGS sequence"/>
</dbReference>
<dbReference type="EMBL" id="BSTI01000031">
    <property type="protein sequence ID" value="GLY71114.1"/>
    <property type="molecule type" value="Genomic_DNA"/>
</dbReference>
<organism evidence="1 2">
    <name type="scientific">Amycolatopsis taiwanensis</name>
    <dbReference type="NCBI Taxonomy" id="342230"/>
    <lineage>
        <taxon>Bacteria</taxon>
        <taxon>Bacillati</taxon>
        <taxon>Actinomycetota</taxon>
        <taxon>Actinomycetes</taxon>
        <taxon>Pseudonocardiales</taxon>
        <taxon>Pseudonocardiaceae</taxon>
        <taxon>Amycolatopsis</taxon>
    </lineage>
</organism>
<keyword evidence="2" id="KW-1185">Reference proteome</keyword>
<proteinExistence type="predicted"/>
<sequence>MRADNPDITDPTDVARLAFGAEDGVILGARQPCSSTLPVRPCGQ</sequence>
<name>A0A9W6R8P7_9PSEU</name>
<dbReference type="RefSeq" id="WP_281174142.1">
    <property type="nucleotide sequence ID" value="NZ_BSTI01000031.1"/>
</dbReference>
<comment type="caution">
    <text evidence="1">The sequence shown here is derived from an EMBL/GenBank/DDBJ whole genome shotgun (WGS) entry which is preliminary data.</text>
</comment>
<gene>
    <name evidence="1" type="ORF">Atai01_77330</name>
</gene>
<accession>A0A9W6R8P7</accession>